<gene>
    <name evidence="4" type="primary">Harbi1-L3</name>
    <name evidence="4" type="ORF">Hamer_G003190</name>
</gene>
<sequence length="172" mass="20163">LRRERRYLDPLNPKNISDENPLRYYRFPLREILRLCEELDPFLRQRMTRSHAVPTHRQVLVALRFYASGTFCNVLGDTVGLTQASVSRIIRNVTQILSDMARNEIKMPTGAWVPIRAIPHDTIRNPLTLAEVRYKRSHTKKSVVVEQTFEILKSRFRCLHRSGGSLQYYPDK</sequence>
<accession>A0A8J5TG45</accession>
<evidence type="ECO:0000256" key="1">
    <source>
        <dbReference type="ARBA" id="ARBA00001968"/>
    </source>
</evidence>
<comment type="caution">
    <text evidence="4">The sequence shown here is derived from an EMBL/GenBank/DDBJ whole genome shotgun (WGS) entry which is preliminary data.</text>
</comment>
<protein>
    <submittedName>
        <fullName evidence="4">Nuclease HARBI1-like 3</fullName>
    </submittedName>
</protein>
<dbReference type="Pfam" id="PF13359">
    <property type="entry name" value="DDE_Tnp_4"/>
    <property type="match status" value="1"/>
</dbReference>
<comment type="cofactor">
    <cofactor evidence="1">
        <name>a divalent metal cation</name>
        <dbReference type="ChEBI" id="CHEBI:60240"/>
    </cofactor>
</comment>
<organism evidence="4 5">
    <name type="scientific">Homarus americanus</name>
    <name type="common">American lobster</name>
    <dbReference type="NCBI Taxonomy" id="6706"/>
    <lineage>
        <taxon>Eukaryota</taxon>
        <taxon>Metazoa</taxon>
        <taxon>Ecdysozoa</taxon>
        <taxon>Arthropoda</taxon>
        <taxon>Crustacea</taxon>
        <taxon>Multicrustacea</taxon>
        <taxon>Malacostraca</taxon>
        <taxon>Eumalacostraca</taxon>
        <taxon>Eucarida</taxon>
        <taxon>Decapoda</taxon>
        <taxon>Pleocyemata</taxon>
        <taxon>Astacidea</taxon>
        <taxon>Nephropoidea</taxon>
        <taxon>Nephropidae</taxon>
        <taxon>Homarus</taxon>
    </lineage>
</organism>
<dbReference type="AlphaFoldDB" id="A0A8J5TG45"/>
<feature type="domain" description="DDE Tnp4" evidence="3">
    <location>
        <begin position="119"/>
        <end position="161"/>
    </location>
</feature>
<dbReference type="InterPro" id="IPR027806">
    <property type="entry name" value="HARBI1_dom"/>
</dbReference>
<dbReference type="GO" id="GO:0046872">
    <property type="term" value="F:metal ion binding"/>
    <property type="evidence" value="ECO:0007669"/>
    <property type="project" value="UniProtKB-KW"/>
</dbReference>
<reference evidence="4" key="1">
    <citation type="journal article" date="2021" name="Sci. Adv.">
        <title>The American lobster genome reveals insights on longevity, neural, and immune adaptations.</title>
        <authorList>
            <person name="Polinski J.M."/>
            <person name="Zimin A.V."/>
            <person name="Clark K.F."/>
            <person name="Kohn A.B."/>
            <person name="Sadowski N."/>
            <person name="Timp W."/>
            <person name="Ptitsyn A."/>
            <person name="Khanna P."/>
            <person name="Romanova D.Y."/>
            <person name="Williams P."/>
            <person name="Greenwood S.J."/>
            <person name="Moroz L.L."/>
            <person name="Walt D.R."/>
            <person name="Bodnar A.G."/>
        </authorList>
    </citation>
    <scope>NUCLEOTIDE SEQUENCE</scope>
    <source>
        <strain evidence="4">GMGI-L3</strain>
    </source>
</reference>
<dbReference type="EMBL" id="JAHLQT010007678">
    <property type="protein sequence ID" value="KAG7174270.1"/>
    <property type="molecule type" value="Genomic_DNA"/>
</dbReference>
<proteinExistence type="predicted"/>
<keyword evidence="5" id="KW-1185">Reference proteome</keyword>
<evidence type="ECO:0000259" key="3">
    <source>
        <dbReference type="Pfam" id="PF13359"/>
    </source>
</evidence>
<dbReference type="Proteomes" id="UP000747542">
    <property type="component" value="Unassembled WGS sequence"/>
</dbReference>
<feature type="non-terminal residue" evidence="4">
    <location>
        <position position="1"/>
    </location>
</feature>
<evidence type="ECO:0000256" key="2">
    <source>
        <dbReference type="ARBA" id="ARBA00022723"/>
    </source>
</evidence>
<feature type="non-terminal residue" evidence="4">
    <location>
        <position position="172"/>
    </location>
</feature>
<keyword evidence="2" id="KW-0479">Metal-binding</keyword>
<name>A0A8J5TG45_HOMAM</name>
<evidence type="ECO:0000313" key="5">
    <source>
        <dbReference type="Proteomes" id="UP000747542"/>
    </source>
</evidence>
<evidence type="ECO:0000313" key="4">
    <source>
        <dbReference type="EMBL" id="KAG7174270.1"/>
    </source>
</evidence>